<protein>
    <submittedName>
        <fullName evidence="1">Atp3 gamma subunit of the F1 sector of mitochondrial F1F0 ATP synthase</fullName>
    </submittedName>
</protein>
<reference evidence="1" key="1">
    <citation type="submission" date="2022-06" db="EMBL/GenBank/DDBJ databases">
        <title>Phylogenomic reconstructions and comparative analyses of Kickxellomycotina fungi.</title>
        <authorList>
            <person name="Reynolds N.K."/>
            <person name="Stajich J.E."/>
            <person name="Barry K."/>
            <person name="Grigoriev I.V."/>
            <person name="Crous P."/>
            <person name="Smith M.E."/>
        </authorList>
    </citation>
    <scope>NUCLEOTIDE SEQUENCE</scope>
    <source>
        <strain evidence="1">RSA 2271</strain>
    </source>
</reference>
<comment type="caution">
    <text evidence="1">The sequence shown here is derived from an EMBL/GenBank/DDBJ whole genome shotgun (WGS) entry which is preliminary data.</text>
</comment>
<dbReference type="EMBL" id="JAMZIH010000407">
    <property type="protein sequence ID" value="KAJ1679396.1"/>
    <property type="molecule type" value="Genomic_DNA"/>
</dbReference>
<dbReference type="Proteomes" id="UP001145114">
    <property type="component" value="Unassembled WGS sequence"/>
</dbReference>
<accession>A0ACC1HUR3</accession>
<proteinExistence type="predicted"/>
<gene>
    <name evidence="1" type="primary">ATP3</name>
    <name evidence="1" type="ORF">EV182_002135</name>
</gene>
<name>A0ACC1HUR3_9FUNG</name>
<organism evidence="1 2">
    <name type="scientific">Spiromyces aspiralis</name>
    <dbReference type="NCBI Taxonomy" id="68401"/>
    <lineage>
        <taxon>Eukaryota</taxon>
        <taxon>Fungi</taxon>
        <taxon>Fungi incertae sedis</taxon>
        <taxon>Zoopagomycota</taxon>
        <taxon>Kickxellomycotina</taxon>
        <taxon>Kickxellomycetes</taxon>
        <taxon>Kickxellales</taxon>
        <taxon>Kickxellaceae</taxon>
        <taxon>Spiromyces</taxon>
    </lineage>
</organism>
<keyword evidence="2" id="KW-1185">Reference proteome</keyword>
<evidence type="ECO:0000313" key="1">
    <source>
        <dbReference type="EMBL" id="KAJ1679396.1"/>
    </source>
</evidence>
<evidence type="ECO:0000313" key="2">
    <source>
        <dbReference type="Proteomes" id="UP001145114"/>
    </source>
</evidence>
<sequence>MNIQARLKSVTNISKITASMKMIASTKTTRAQRAMETARIYGLSSNEFLKQTGVAEPEAPRELLIAASSDKGLCGGIHSSISRFCRKYINEHPETSLVVIGDKVKAQLQRTFSDKIRTNFNQIGSRIPTFEESSAIASTILKDTSLEFDTAKIVYNKFISVIAYEAVTITAPGSAEQIANSPNFNSYEVDAEILENLNEFIFGNQIHWALVEGHASEMAAKRTAMENATKNSEEMIQKLTLSYNRGRQAVITNELRRLTWLLPSLIHPLRRA</sequence>